<dbReference type="OrthoDB" id="9795355at2"/>
<sequence length="306" mass="33774">MRPEILHNSKLRLTVLPGLGASIGGLELYREGFWLPLLRPTSLAAVAAGASPGTSSYILAPYSNRIREGRFSFRGRSYQLLPNWPDGEQTIHGEVHGRPWTVVERSEGLLVCHFNANNPQALNFPFRYTVRAVYWLGDSSLRMSLELTNTGEEAMPAGFGFHPYFVRRLGASLDPLLSFRAARVYLTNGSRIPDEPPVPLPPGFDFSTPRPLGDAAFDHVFNGWDGSLSLEWPGIDVRLQLEADPVFSHLVVFTAPDGTLALEPVSHATDGFNLMDRGWPDTGVRVLEPGESLAGEVRIKVRAEGW</sequence>
<proteinExistence type="predicted"/>
<evidence type="ECO:0000313" key="2">
    <source>
        <dbReference type="Proteomes" id="UP000001916"/>
    </source>
</evidence>
<dbReference type="InterPro" id="IPR008183">
    <property type="entry name" value="Aldose_1/G6P_1-epimerase"/>
</dbReference>
<dbReference type="Gene3D" id="2.70.98.10">
    <property type="match status" value="1"/>
</dbReference>
<protein>
    <submittedName>
        <fullName evidence="1">Aldose 1-epimerase</fullName>
    </submittedName>
</protein>
<dbReference type="GO" id="GO:0006006">
    <property type="term" value="P:glucose metabolic process"/>
    <property type="evidence" value="ECO:0007669"/>
    <property type="project" value="TreeGrafter"/>
</dbReference>
<dbReference type="GO" id="GO:0033499">
    <property type="term" value="P:galactose catabolic process via UDP-galactose, Leloir pathway"/>
    <property type="evidence" value="ECO:0007669"/>
    <property type="project" value="TreeGrafter"/>
</dbReference>
<dbReference type="eggNOG" id="COG2017">
    <property type="taxonomic scope" value="Bacteria"/>
</dbReference>
<dbReference type="InterPro" id="IPR014718">
    <property type="entry name" value="GH-type_carb-bd"/>
</dbReference>
<accession>D7BB52</accession>
<reference evidence="1 2" key="1">
    <citation type="journal article" date="2010" name="Stand. Genomic Sci.">
        <title>Complete genome sequence of Meiothermus silvanus type strain (VI-R2).</title>
        <authorList>
            <person name="Sikorski J."/>
            <person name="Tindall B.J."/>
            <person name="Lowry S."/>
            <person name="Lucas S."/>
            <person name="Nolan M."/>
            <person name="Copeland A."/>
            <person name="Glavina Del Rio T."/>
            <person name="Tice H."/>
            <person name="Cheng J.F."/>
            <person name="Han C."/>
            <person name="Pitluck S."/>
            <person name="Liolios K."/>
            <person name="Ivanova N."/>
            <person name="Mavromatis K."/>
            <person name="Mikhailova N."/>
            <person name="Pati A."/>
            <person name="Goodwin L."/>
            <person name="Chen A."/>
            <person name="Palaniappan K."/>
            <person name="Land M."/>
            <person name="Hauser L."/>
            <person name="Chang Y.J."/>
            <person name="Jeffries C.D."/>
            <person name="Rohde M."/>
            <person name="Goker M."/>
            <person name="Woyke T."/>
            <person name="Bristow J."/>
            <person name="Eisen J.A."/>
            <person name="Markowitz V."/>
            <person name="Hugenholtz P."/>
            <person name="Kyrpides N.C."/>
            <person name="Klenk H.P."/>
            <person name="Lapidus A."/>
        </authorList>
    </citation>
    <scope>NUCLEOTIDE SEQUENCE [LARGE SCALE GENOMIC DNA]</scope>
    <source>
        <strain evidence="2">ATCC 700542 / DSM 9946 / VI-R2</strain>
    </source>
</reference>
<dbReference type="CDD" id="cd09021">
    <property type="entry name" value="Aldose_epim_Ec_YphB"/>
    <property type="match status" value="1"/>
</dbReference>
<dbReference type="InterPro" id="IPR011013">
    <property type="entry name" value="Gal_mutarotase_sf_dom"/>
</dbReference>
<dbReference type="Proteomes" id="UP000001916">
    <property type="component" value="Chromosome"/>
</dbReference>
<dbReference type="GO" id="GO:0004034">
    <property type="term" value="F:aldose 1-epimerase activity"/>
    <property type="evidence" value="ECO:0007669"/>
    <property type="project" value="TreeGrafter"/>
</dbReference>
<dbReference type="PANTHER" id="PTHR10091:SF45">
    <property type="entry name" value="ALDOSE 1-EPIMERASE"/>
    <property type="match status" value="1"/>
</dbReference>
<gene>
    <name evidence="1" type="ordered locus">Mesil_0696</name>
</gene>
<dbReference type="AlphaFoldDB" id="D7BB52"/>
<dbReference type="SUPFAM" id="SSF74650">
    <property type="entry name" value="Galactose mutarotase-like"/>
    <property type="match status" value="1"/>
</dbReference>
<organism evidence="1 2">
    <name type="scientific">Allomeiothermus silvanus (strain ATCC 700542 / DSM 9946 / NBRC 106475 / NCIMB 13440 / VI-R2)</name>
    <name type="common">Thermus silvanus</name>
    <dbReference type="NCBI Taxonomy" id="526227"/>
    <lineage>
        <taxon>Bacteria</taxon>
        <taxon>Thermotogati</taxon>
        <taxon>Deinococcota</taxon>
        <taxon>Deinococci</taxon>
        <taxon>Thermales</taxon>
        <taxon>Thermaceae</taxon>
        <taxon>Allomeiothermus</taxon>
    </lineage>
</organism>
<evidence type="ECO:0000313" key="1">
    <source>
        <dbReference type="EMBL" id="ADH62612.1"/>
    </source>
</evidence>
<dbReference type="KEGG" id="msv:Mesil_0696"/>
<dbReference type="GO" id="GO:0030246">
    <property type="term" value="F:carbohydrate binding"/>
    <property type="evidence" value="ECO:0007669"/>
    <property type="project" value="InterPro"/>
</dbReference>
<keyword evidence="2" id="KW-1185">Reference proteome</keyword>
<dbReference type="STRING" id="526227.Mesil_0696"/>
<dbReference type="RefSeq" id="WP_013157201.1">
    <property type="nucleotide sequence ID" value="NC_014212.1"/>
</dbReference>
<dbReference type="EMBL" id="CP002042">
    <property type="protein sequence ID" value="ADH62612.1"/>
    <property type="molecule type" value="Genomic_DNA"/>
</dbReference>
<name>D7BB52_ALLS1</name>
<dbReference type="Pfam" id="PF01263">
    <property type="entry name" value="Aldose_epim"/>
    <property type="match status" value="1"/>
</dbReference>
<dbReference type="HOGENOM" id="CLU_052486_0_0_0"/>
<dbReference type="PANTHER" id="PTHR10091">
    <property type="entry name" value="ALDOSE-1-EPIMERASE"/>
    <property type="match status" value="1"/>
</dbReference>